<dbReference type="PANTHER" id="PTHR10589">
    <property type="entry name" value="UBIQUITIN CARBOXYL-TERMINAL HYDROLASE"/>
    <property type="match status" value="1"/>
</dbReference>
<evidence type="ECO:0000256" key="3">
    <source>
        <dbReference type="ARBA" id="ARBA00022670"/>
    </source>
</evidence>
<dbReference type="SUPFAM" id="SSF54001">
    <property type="entry name" value="Cysteine proteinases"/>
    <property type="match status" value="1"/>
</dbReference>
<dbReference type="EMBL" id="CP031039">
    <property type="protein sequence ID" value="QDZ22014.1"/>
    <property type="molecule type" value="Genomic_DNA"/>
</dbReference>
<dbReference type="GO" id="GO:0004843">
    <property type="term" value="F:cysteine-type deubiquitinase activity"/>
    <property type="evidence" value="ECO:0007669"/>
    <property type="project" value="UniProtKB-UniRule"/>
</dbReference>
<feature type="site" description="Transition state stabilizer" evidence="7">
    <location>
        <position position="94"/>
    </location>
</feature>
<dbReference type="InterPro" id="IPR001578">
    <property type="entry name" value="Peptidase_C12_UCH"/>
</dbReference>
<evidence type="ECO:0000256" key="7">
    <source>
        <dbReference type="PROSITE-ProRule" id="PRU01393"/>
    </source>
</evidence>
<dbReference type="InterPro" id="IPR057254">
    <property type="entry name" value="UCH_AS"/>
</dbReference>
<dbReference type="Pfam" id="PF01088">
    <property type="entry name" value="Peptidase_C12"/>
    <property type="match status" value="1"/>
</dbReference>
<dbReference type="Gene3D" id="3.40.532.10">
    <property type="entry name" value="Peptidase C12, ubiquitin carboxyl-terminal hydrolase"/>
    <property type="match status" value="1"/>
</dbReference>
<evidence type="ECO:0000256" key="1">
    <source>
        <dbReference type="ARBA" id="ARBA00000707"/>
    </source>
</evidence>
<keyword evidence="11" id="KW-1185">Reference proteome</keyword>
<dbReference type="InterPro" id="IPR036959">
    <property type="entry name" value="Peptidase_C12_UCH_sf"/>
</dbReference>
<accession>A0A5B8MPN9</accession>
<feature type="active site" description="Proton donor" evidence="7">
    <location>
        <position position="184"/>
    </location>
</feature>
<dbReference type="Proteomes" id="UP000316726">
    <property type="component" value="Chromosome 6"/>
</dbReference>
<evidence type="ECO:0000256" key="4">
    <source>
        <dbReference type="ARBA" id="ARBA00022786"/>
    </source>
</evidence>
<evidence type="ECO:0000313" key="10">
    <source>
        <dbReference type="EMBL" id="QDZ22014.1"/>
    </source>
</evidence>
<feature type="site" description="Important for enzyme activity" evidence="7">
    <location>
        <position position="199"/>
    </location>
</feature>
<dbReference type="CDD" id="cd09616">
    <property type="entry name" value="Peptidase_C12_UCH_L1_L3"/>
    <property type="match status" value="1"/>
</dbReference>
<dbReference type="EC" id="3.4.19.12" evidence="8"/>
<dbReference type="InterPro" id="IPR038765">
    <property type="entry name" value="Papain-like_cys_pep_sf"/>
</dbReference>
<dbReference type="PROSITE" id="PS52048">
    <property type="entry name" value="UCH_DOMAIN"/>
    <property type="match status" value="1"/>
</dbReference>
<evidence type="ECO:0000256" key="6">
    <source>
        <dbReference type="ARBA" id="ARBA00022807"/>
    </source>
</evidence>
<dbReference type="STRING" id="1764295.A0A5B8MPN9"/>
<protein>
    <recommendedName>
        <fullName evidence="8">Ubiquitin carboxyl-terminal hydrolase</fullName>
        <ecNumber evidence="8">3.4.19.12</ecNumber>
    </recommendedName>
</protein>
<keyword evidence="5 7" id="KW-0378">Hydrolase</keyword>
<sequence length="244" mass="26332">MAREGGKGKRKWLPLESDPTVFSAYAKALGCKGLAFSDVFGLDVELLAMVPRPVVAVILLFPIEKKDEAEAELQGESHESGSDATGGDVFYVKQKIGNACGTIALLHALANNQDLVEFEEGSFISTFVRECQGLSPDEKADYLDKMAEDGLESAHNAAAVSDASEGKGEAGKQLSEEEINTDLHFVCYVERNGALWELDGRNPLGTVKLGQCTKEDLLERTAEAIGKRMEKSSSLRFNILAATS</sequence>
<reference evidence="10 11" key="1">
    <citation type="submission" date="2018-07" db="EMBL/GenBank/DDBJ databases">
        <title>The complete nuclear genome of the prasinophyte Chloropicon primus (CCMP1205).</title>
        <authorList>
            <person name="Pombert J.-F."/>
            <person name="Otis C."/>
            <person name="Turmel M."/>
            <person name="Lemieux C."/>
        </authorList>
    </citation>
    <scope>NUCLEOTIDE SEQUENCE [LARGE SCALE GENOMIC DNA]</scope>
    <source>
        <strain evidence="10 11">CCMP1205</strain>
    </source>
</reference>
<dbReference type="GO" id="GO:0006511">
    <property type="term" value="P:ubiquitin-dependent protein catabolic process"/>
    <property type="evidence" value="ECO:0007669"/>
    <property type="project" value="UniProtKB-UniRule"/>
</dbReference>
<comment type="catalytic activity">
    <reaction evidence="1 7 8">
        <text>Thiol-dependent hydrolysis of ester, thioester, amide, peptide and isopeptide bonds formed by the C-terminal Gly of ubiquitin (a 76-residue protein attached to proteins as an intracellular targeting signal).</text>
        <dbReference type="EC" id="3.4.19.12"/>
    </reaction>
</comment>
<evidence type="ECO:0000256" key="8">
    <source>
        <dbReference type="RuleBase" id="RU361215"/>
    </source>
</evidence>
<dbReference type="PROSITE" id="PS00140">
    <property type="entry name" value="UCH_1"/>
    <property type="match status" value="1"/>
</dbReference>
<proteinExistence type="inferred from homology"/>
<dbReference type="AlphaFoldDB" id="A0A5B8MPN9"/>
<keyword evidence="6 7" id="KW-0788">Thiol protease</keyword>
<gene>
    <name evidence="10" type="ORF">A3770_06p45320</name>
</gene>
<dbReference type="GO" id="GO:0016579">
    <property type="term" value="P:protein deubiquitination"/>
    <property type="evidence" value="ECO:0007669"/>
    <property type="project" value="TreeGrafter"/>
</dbReference>
<dbReference type="PANTHER" id="PTHR10589:SF17">
    <property type="entry name" value="UBIQUITIN CARBOXYL-TERMINAL HYDROLASE"/>
    <property type="match status" value="1"/>
</dbReference>
<dbReference type="FunFam" id="3.40.532.10:FF:000006">
    <property type="entry name" value="Ubiquitin carboxyl-terminal hydrolase"/>
    <property type="match status" value="1"/>
</dbReference>
<comment type="similarity">
    <text evidence="2 7 8">Belongs to the peptidase C12 family.</text>
</comment>
<evidence type="ECO:0000256" key="2">
    <source>
        <dbReference type="ARBA" id="ARBA00009326"/>
    </source>
</evidence>
<evidence type="ECO:0000256" key="5">
    <source>
        <dbReference type="ARBA" id="ARBA00022801"/>
    </source>
</evidence>
<keyword evidence="4 7" id="KW-0833">Ubl conjugation pathway</keyword>
<dbReference type="OrthoDB" id="427186at2759"/>
<evidence type="ECO:0000259" key="9">
    <source>
        <dbReference type="PROSITE" id="PS52048"/>
    </source>
</evidence>
<name>A0A5B8MPN9_9CHLO</name>
<dbReference type="PRINTS" id="PR00707">
    <property type="entry name" value="UBCTHYDRLASE"/>
</dbReference>
<organism evidence="10 11">
    <name type="scientific">Chloropicon primus</name>
    <dbReference type="NCBI Taxonomy" id="1764295"/>
    <lineage>
        <taxon>Eukaryota</taxon>
        <taxon>Viridiplantae</taxon>
        <taxon>Chlorophyta</taxon>
        <taxon>Chloropicophyceae</taxon>
        <taxon>Chloropicales</taxon>
        <taxon>Chloropicaceae</taxon>
        <taxon>Chloropicon</taxon>
    </lineage>
</organism>
<feature type="domain" description="UCH catalytic" evidence="9">
    <location>
        <begin position="11"/>
        <end position="244"/>
    </location>
</feature>
<feature type="active site" description="Nucleophile" evidence="7">
    <location>
        <position position="100"/>
    </location>
</feature>
<evidence type="ECO:0000313" key="11">
    <source>
        <dbReference type="Proteomes" id="UP000316726"/>
    </source>
</evidence>
<keyword evidence="3 7" id="KW-0645">Protease</keyword>
<dbReference type="GO" id="GO:0005737">
    <property type="term" value="C:cytoplasm"/>
    <property type="evidence" value="ECO:0007669"/>
    <property type="project" value="TreeGrafter"/>
</dbReference>